<comment type="caution">
    <text evidence="1">The sequence shown here is derived from an EMBL/GenBank/DDBJ whole genome shotgun (WGS) entry which is preliminary data.</text>
</comment>
<feature type="non-terminal residue" evidence="1">
    <location>
        <position position="52"/>
    </location>
</feature>
<evidence type="ECO:0008006" key="3">
    <source>
        <dbReference type="Google" id="ProtNLM"/>
    </source>
</evidence>
<sequence length="52" mass="6168">FSTNEGETWKEFQFSEQEVYVYQLLTEPGEKSTIFTIFGSYADQKHSWLIVQ</sequence>
<keyword evidence="2" id="KW-1185">Reference proteome</keyword>
<accession>A0ABD0PJV2</accession>
<feature type="non-terminal residue" evidence="1">
    <location>
        <position position="1"/>
    </location>
</feature>
<name>A0ABD0PJV2_CIRMR</name>
<proteinExistence type="predicted"/>
<dbReference type="InterPro" id="IPR050310">
    <property type="entry name" value="VPS10-sortilin"/>
</dbReference>
<protein>
    <recommendedName>
        <fullName evidence="3">Sortilin-related receptor</fullName>
    </recommendedName>
</protein>
<gene>
    <name evidence="1" type="ORF">M9458_030317</name>
</gene>
<evidence type="ECO:0000313" key="2">
    <source>
        <dbReference type="Proteomes" id="UP001529510"/>
    </source>
</evidence>
<dbReference type="AlphaFoldDB" id="A0ABD0PJV2"/>
<organism evidence="1 2">
    <name type="scientific">Cirrhinus mrigala</name>
    <name type="common">Mrigala</name>
    <dbReference type="NCBI Taxonomy" id="683832"/>
    <lineage>
        <taxon>Eukaryota</taxon>
        <taxon>Metazoa</taxon>
        <taxon>Chordata</taxon>
        <taxon>Craniata</taxon>
        <taxon>Vertebrata</taxon>
        <taxon>Euteleostomi</taxon>
        <taxon>Actinopterygii</taxon>
        <taxon>Neopterygii</taxon>
        <taxon>Teleostei</taxon>
        <taxon>Ostariophysi</taxon>
        <taxon>Cypriniformes</taxon>
        <taxon>Cyprinidae</taxon>
        <taxon>Labeoninae</taxon>
        <taxon>Labeonini</taxon>
        <taxon>Cirrhinus</taxon>
    </lineage>
</organism>
<dbReference type="Proteomes" id="UP001529510">
    <property type="component" value="Unassembled WGS sequence"/>
</dbReference>
<dbReference type="PANTHER" id="PTHR12106:SF27">
    <property type="entry name" value="SORTILIN-RELATED RECEPTOR"/>
    <property type="match status" value="1"/>
</dbReference>
<reference evidence="1 2" key="1">
    <citation type="submission" date="2024-05" db="EMBL/GenBank/DDBJ databases">
        <title>Genome sequencing and assembly of Indian major carp, Cirrhinus mrigala (Hamilton, 1822).</title>
        <authorList>
            <person name="Mohindra V."/>
            <person name="Chowdhury L.M."/>
            <person name="Lal K."/>
            <person name="Jena J.K."/>
        </authorList>
    </citation>
    <scope>NUCLEOTIDE SEQUENCE [LARGE SCALE GENOMIC DNA]</scope>
    <source>
        <strain evidence="1">CM1030</strain>
        <tissue evidence="1">Blood</tissue>
    </source>
</reference>
<evidence type="ECO:0000313" key="1">
    <source>
        <dbReference type="EMBL" id="KAL0174349.1"/>
    </source>
</evidence>
<dbReference type="PANTHER" id="PTHR12106">
    <property type="entry name" value="SORTILIN RELATED"/>
    <property type="match status" value="1"/>
</dbReference>
<dbReference type="EMBL" id="JAMKFB020000015">
    <property type="protein sequence ID" value="KAL0174349.1"/>
    <property type="molecule type" value="Genomic_DNA"/>
</dbReference>